<evidence type="ECO:0000313" key="2">
    <source>
        <dbReference type="Proteomes" id="UP001320178"/>
    </source>
</evidence>
<name>A0AAW4YVA0_9GAMM</name>
<organism evidence="1 2">
    <name type="scientific">Billgrantia desiderata</name>
    <dbReference type="NCBI Taxonomy" id="52021"/>
    <lineage>
        <taxon>Bacteria</taxon>
        <taxon>Pseudomonadati</taxon>
        <taxon>Pseudomonadota</taxon>
        <taxon>Gammaproteobacteria</taxon>
        <taxon>Oceanospirillales</taxon>
        <taxon>Halomonadaceae</taxon>
        <taxon>Billgrantia</taxon>
    </lineage>
</organism>
<proteinExistence type="predicted"/>
<reference evidence="1" key="1">
    <citation type="submission" date="2020-05" db="EMBL/GenBank/DDBJ databases">
        <authorList>
            <person name="Wang L."/>
            <person name="Shao Z."/>
        </authorList>
    </citation>
    <scope>NUCLEOTIDE SEQUENCE</scope>
    <source>
        <strain evidence="1">MCCC 1A05776</strain>
    </source>
</reference>
<evidence type="ECO:0000313" key="1">
    <source>
        <dbReference type="EMBL" id="MCE8052295.1"/>
    </source>
</evidence>
<dbReference type="Proteomes" id="UP001320178">
    <property type="component" value="Unassembled WGS sequence"/>
</dbReference>
<dbReference type="RefSeq" id="WP_234239763.1">
    <property type="nucleotide sequence ID" value="NZ_JABFTS010000005.1"/>
</dbReference>
<protein>
    <submittedName>
        <fullName evidence="1">Uncharacterized protein</fullName>
    </submittedName>
</protein>
<dbReference type="EMBL" id="JABFTS010000005">
    <property type="protein sequence ID" value="MCE8052295.1"/>
    <property type="molecule type" value="Genomic_DNA"/>
</dbReference>
<gene>
    <name evidence="1" type="ORF">HOP61_13370</name>
</gene>
<comment type="caution">
    <text evidence="1">The sequence shown here is derived from an EMBL/GenBank/DDBJ whole genome shotgun (WGS) entry which is preliminary data.</text>
</comment>
<sequence length="67" mass="7823">MQKDPTIKRVKIDAKILDWLEDTQRHLDIPLSVLVSALVHDAKVNGITDSQMQYISERIDSKRKRHQ</sequence>
<reference evidence="1" key="2">
    <citation type="journal article" date="2021" name="Front. Microbiol.">
        <title>Aerobic Denitrification and Heterotrophic Sulfur Oxidation in the Genus Halomonas Revealed by Six Novel Species Characterizations and Genome-Based Analysis.</title>
        <authorList>
            <person name="Wang L."/>
            <person name="Shao Z."/>
        </authorList>
    </citation>
    <scope>NUCLEOTIDE SEQUENCE</scope>
    <source>
        <strain evidence="1">MCCC 1A05776</strain>
    </source>
</reference>
<dbReference type="AlphaFoldDB" id="A0AAW4YVA0"/>
<accession>A0AAW4YVA0</accession>